<sequence length="503" mass="53875">MTMGPSPKASSLSVLLLFATAASPSAAADNFYPTRDFAARSGQSLSTMPQFVLLSIDGAITPGAYDLYRPLGKYRSPIDGCPLKATWYVNVAQAPGGTPGTKCDIVAGLRRSGHEIATRTYGQSKTPTKDQIIGAVDWLNETCGVPREEMRGFRTPLLAFDQSTFDNLANLSFTYDSSIADAELNSADGTNNLWPYTMDNGIAQSCMASGGTCNQTKSNPGLWEVPLWRMRDEDDTLLLAVDWFEEEKTVTETLTRNFDKKYSGNKAPFPISLSASNLVDNIGELTAWIDDTLSTYDDVFFVTTHELLEWMRNPVTATQYKSLREDDICVDLFTDCIIPSHEDGGCGHGKFDFDNCECACPHPWGGENCLTKISDFWTPAPTFVPTPAPSGTPSGVPSGKPSVPPTSSPSTSHEPTPWTWEPTRQPSSRPSSRPSGPPTALPTASPTEVPTASPAESQQGAQMAATRPAISPAAPFAAGGNTAVVVMTMCLTVVALLGAAVAM</sequence>
<dbReference type="InterPro" id="IPR011330">
    <property type="entry name" value="Glyco_hydro/deAcase_b/a-brl"/>
</dbReference>
<gene>
    <name evidence="4" type="ORF">OAUR00152_LOCUS24215</name>
</gene>
<feature type="compositionally biased region" description="Polar residues" evidence="1">
    <location>
        <begin position="442"/>
        <end position="461"/>
    </location>
</feature>
<feature type="transmembrane region" description="Helical" evidence="2">
    <location>
        <begin position="483"/>
        <end position="502"/>
    </location>
</feature>
<keyword evidence="2" id="KW-0812">Transmembrane</keyword>
<dbReference type="PANTHER" id="PTHR45985:SF3">
    <property type="entry name" value="CHITIN DEACETYLASE-LIKE 4"/>
    <property type="match status" value="1"/>
</dbReference>
<feature type="compositionally biased region" description="Low complexity" evidence="1">
    <location>
        <begin position="408"/>
        <end position="417"/>
    </location>
</feature>
<name>A0A7S4MZN2_9STRA</name>
<dbReference type="InterPro" id="IPR052740">
    <property type="entry name" value="CE4"/>
</dbReference>
<keyword evidence="2" id="KW-1133">Transmembrane helix</keyword>
<organism evidence="4">
    <name type="scientific">Odontella aurita</name>
    <dbReference type="NCBI Taxonomy" id="265563"/>
    <lineage>
        <taxon>Eukaryota</taxon>
        <taxon>Sar</taxon>
        <taxon>Stramenopiles</taxon>
        <taxon>Ochrophyta</taxon>
        <taxon>Bacillariophyta</taxon>
        <taxon>Mediophyceae</taxon>
        <taxon>Biddulphiophycidae</taxon>
        <taxon>Eupodiscales</taxon>
        <taxon>Odontellaceae</taxon>
        <taxon>Odontella</taxon>
    </lineage>
</organism>
<dbReference type="AlphaFoldDB" id="A0A7S4MZN2"/>
<evidence type="ECO:0000313" key="4">
    <source>
        <dbReference type="EMBL" id="CAE2256240.1"/>
    </source>
</evidence>
<feature type="compositionally biased region" description="Low complexity" evidence="1">
    <location>
        <begin position="391"/>
        <end position="401"/>
    </location>
</feature>
<evidence type="ECO:0008006" key="5">
    <source>
        <dbReference type="Google" id="ProtNLM"/>
    </source>
</evidence>
<reference evidence="4" key="1">
    <citation type="submission" date="2021-01" db="EMBL/GenBank/DDBJ databases">
        <authorList>
            <person name="Corre E."/>
            <person name="Pelletier E."/>
            <person name="Niang G."/>
            <person name="Scheremetjew M."/>
            <person name="Finn R."/>
            <person name="Kale V."/>
            <person name="Holt S."/>
            <person name="Cochrane G."/>
            <person name="Meng A."/>
            <person name="Brown T."/>
            <person name="Cohen L."/>
        </authorList>
    </citation>
    <scope>NUCLEOTIDE SEQUENCE</scope>
    <source>
        <strain evidence="4">Isolate 1302-5</strain>
    </source>
</reference>
<accession>A0A7S4MZN2</accession>
<protein>
    <recommendedName>
        <fullName evidence="5">EGF-like domain-containing protein</fullName>
    </recommendedName>
</protein>
<dbReference type="Gene3D" id="3.20.20.370">
    <property type="entry name" value="Glycoside hydrolase/deacetylase"/>
    <property type="match status" value="1"/>
</dbReference>
<keyword evidence="2" id="KW-0472">Membrane</keyword>
<dbReference type="GO" id="GO:0005975">
    <property type="term" value="P:carbohydrate metabolic process"/>
    <property type="evidence" value="ECO:0007669"/>
    <property type="project" value="InterPro"/>
</dbReference>
<feature type="signal peptide" evidence="3">
    <location>
        <begin position="1"/>
        <end position="27"/>
    </location>
</feature>
<evidence type="ECO:0000256" key="1">
    <source>
        <dbReference type="SAM" id="MobiDB-lite"/>
    </source>
</evidence>
<proteinExistence type="predicted"/>
<dbReference type="PANTHER" id="PTHR45985">
    <property type="match status" value="1"/>
</dbReference>
<dbReference type="EMBL" id="HBKQ01035259">
    <property type="protein sequence ID" value="CAE2256240.1"/>
    <property type="molecule type" value="Transcribed_RNA"/>
</dbReference>
<feature type="chain" id="PRO_5031041111" description="EGF-like domain-containing protein" evidence="3">
    <location>
        <begin position="28"/>
        <end position="503"/>
    </location>
</feature>
<evidence type="ECO:0000256" key="3">
    <source>
        <dbReference type="SAM" id="SignalP"/>
    </source>
</evidence>
<dbReference type="SUPFAM" id="SSF88713">
    <property type="entry name" value="Glycoside hydrolase/deacetylase"/>
    <property type="match status" value="1"/>
</dbReference>
<evidence type="ECO:0000256" key="2">
    <source>
        <dbReference type="SAM" id="Phobius"/>
    </source>
</evidence>
<keyword evidence="3" id="KW-0732">Signal</keyword>
<feature type="region of interest" description="Disordered" evidence="1">
    <location>
        <begin position="383"/>
        <end position="466"/>
    </location>
</feature>